<sequence length="136" mass="14876">MSNDGLNSATVAQPESARSPQQRPHQGLVILGIALVLIAIVLMVWLFRPHTDPYTESVLQLDGDANNGRSMFVMNCVACHGQWAAGEVGPSLRGVSERLSRSQLIHQVVSGETPPMPKFQPEARQMADLLSYLEQL</sequence>
<dbReference type="GO" id="GO:0046872">
    <property type="term" value="F:metal ion binding"/>
    <property type="evidence" value="ECO:0007669"/>
    <property type="project" value="UniProtKB-KW"/>
</dbReference>
<dbReference type="InterPro" id="IPR009056">
    <property type="entry name" value="Cyt_c-like_dom"/>
</dbReference>
<evidence type="ECO:0000256" key="5">
    <source>
        <dbReference type="ARBA" id="ARBA00023004"/>
    </source>
</evidence>
<dbReference type="Gene3D" id="1.10.760.10">
    <property type="entry name" value="Cytochrome c-like domain"/>
    <property type="match status" value="1"/>
</dbReference>
<evidence type="ECO:0000256" key="2">
    <source>
        <dbReference type="ARBA" id="ARBA00022617"/>
    </source>
</evidence>
<evidence type="ECO:0000256" key="4">
    <source>
        <dbReference type="ARBA" id="ARBA00022982"/>
    </source>
</evidence>
<dbReference type="GO" id="GO:0020037">
    <property type="term" value="F:heme binding"/>
    <property type="evidence" value="ECO:0007669"/>
    <property type="project" value="InterPro"/>
</dbReference>
<dbReference type="RefSeq" id="WP_330484203.1">
    <property type="nucleotide sequence ID" value="NZ_JAZBJZ010000052.1"/>
</dbReference>
<feature type="domain" description="Cytochrome c" evidence="9">
    <location>
        <begin position="63"/>
        <end position="136"/>
    </location>
</feature>
<accession>A0AAW9PT57</accession>
<dbReference type="PROSITE" id="PS51007">
    <property type="entry name" value="CYTC"/>
    <property type="match status" value="1"/>
</dbReference>
<feature type="transmembrane region" description="Helical" evidence="8">
    <location>
        <begin position="28"/>
        <end position="47"/>
    </location>
</feature>
<evidence type="ECO:0000256" key="8">
    <source>
        <dbReference type="SAM" id="Phobius"/>
    </source>
</evidence>
<dbReference type="InterPro" id="IPR036909">
    <property type="entry name" value="Cyt_c-like_dom_sf"/>
</dbReference>
<keyword evidence="8" id="KW-0812">Transmembrane</keyword>
<evidence type="ECO:0000259" key="9">
    <source>
        <dbReference type="PROSITE" id="PS51007"/>
    </source>
</evidence>
<keyword evidence="2 6" id="KW-0349">Heme</keyword>
<dbReference type="PANTHER" id="PTHR37823:SF1">
    <property type="entry name" value="CYTOCHROME C-553-LIKE"/>
    <property type="match status" value="1"/>
</dbReference>
<keyword evidence="1" id="KW-0813">Transport</keyword>
<protein>
    <submittedName>
        <fullName evidence="10">Cytochrome c</fullName>
    </submittedName>
</protein>
<evidence type="ECO:0000313" key="11">
    <source>
        <dbReference type="Proteomes" id="UP001333818"/>
    </source>
</evidence>
<keyword evidence="5 6" id="KW-0408">Iron</keyword>
<dbReference type="Pfam" id="PF13442">
    <property type="entry name" value="Cytochrome_CBB3"/>
    <property type="match status" value="1"/>
</dbReference>
<keyword evidence="8" id="KW-0472">Membrane</keyword>
<dbReference type="GO" id="GO:0009055">
    <property type="term" value="F:electron transfer activity"/>
    <property type="evidence" value="ECO:0007669"/>
    <property type="project" value="InterPro"/>
</dbReference>
<feature type="region of interest" description="Disordered" evidence="7">
    <location>
        <begin position="1"/>
        <end position="23"/>
    </location>
</feature>
<keyword evidence="11" id="KW-1185">Reference proteome</keyword>
<evidence type="ECO:0000256" key="6">
    <source>
        <dbReference type="PROSITE-ProRule" id="PRU00433"/>
    </source>
</evidence>
<evidence type="ECO:0000256" key="1">
    <source>
        <dbReference type="ARBA" id="ARBA00022448"/>
    </source>
</evidence>
<dbReference type="PANTHER" id="PTHR37823">
    <property type="entry name" value="CYTOCHROME C-553-LIKE"/>
    <property type="match status" value="1"/>
</dbReference>
<evidence type="ECO:0000256" key="7">
    <source>
        <dbReference type="SAM" id="MobiDB-lite"/>
    </source>
</evidence>
<evidence type="ECO:0000256" key="3">
    <source>
        <dbReference type="ARBA" id="ARBA00022723"/>
    </source>
</evidence>
<dbReference type="SUPFAM" id="SSF46626">
    <property type="entry name" value="Cytochrome c"/>
    <property type="match status" value="1"/>
</dbReference>
<name>A0AAW9PT57_9CYAN</name>
<evidence type="ECO:0000313" key="10">
    <source>
        <dbReference type="EMBL" id="MEE3717772.1"/>
    </source>
</evidence>
<dbReference type="InterPro" id="IPR051811">
    <property type="entry name" value="Cytochrome_c550/c551-like"/>
</dbReference>
<keyword evidence="8" id="KW-1133">Transmembrane helix</keyword>
<proteinExistence type="predicted"/>
<keyword evidence="3 6" id="KW-0479">Metal-binding</keyword>
<gene>
    <name evidence="10" type="ORF">V2H45_13605</name>
</gene>
<comment type="caution">
    <text evidence="10">The sequence shown here is derived from an EMBL/GenBank/DDBJ whole genome shotgun (WGS) entry which is preliminary data.</text>
</comment>
<reference evidence="10" key="1">
    <citation type="submission" date="2024-01" db="EMBL/GenBank/DDBJ databases">
        <title>Bank of Algae and Cyanobacteria of the Azores (BACA) strain genomes.</title>
        <authorList>
            <person name="Luz R."/>
            <person name="Cordeiro R."/>
            <person name="Fonseca A."/>
            <person name="Goncalves V."/>
        </authorList>
    </citation>
    <scope>NUCLEOTIDE SEQUENCE</scope>
    <source>
        <strain evidence="10">BACA0141</strain>
    </source>
</reference>
<dbReference type="AlphaFoldDB" id="A0AAW9PT57"/>
<keyword evidence="4" id="KW-0249">Electron transport</keyword>
<dbReference type="EMBL" id="JAZBJZ010000052">
    <property type="protein sequence ID" value="MEE3717772.1"/>
    <property type="molecule type" value="Genomic_DNA"/>
</dbReference>
<organism evidence="10 11">
    <name type="scientific">Tumidithrix elongata BACA0141</name>
    <dbReference type="NCBI Taxonomy" id="2716417"/>
    <lineage>
        <taxon>Bacteria</taxon>
        <taxon>Bacillati</taxon>
        <taxon>Cyanobacteriota</taxon>
        <taxon>Cyanophyceae</taxon>
        <taxon>Pseudanabaenales</taxon>
        <taxon>Pseudanabaenaceae</taxon>
        <taxon>Tumidithrix</taxon>
        <taxon>Tumidithrix elongata</taxon>
    </lineage>
</organism>
<dbReference type="Proteomes" id="UP001333818">
    <property type="component" value="Unassembled WGS sequence"/>
</dbReference>